<dbReference type="EMBL" id="QGKV02000649">
    <property type="protein sequence ID" value="KAF3578188.1"/>
    <property type="molecule type" value="Genomic_DNA"/>
</dbReference>
<name>A0ABQ7DLE3_BRACR</name>
<organism evidence="1 2">
    <name type="scientific">Brassica cretica</name>
    <name type="common">Mustard</name>
    <dbReference type="NCBI Taxonomy" id="69181"/>
    <lineage>
        <taxon>Eukaryota</taxon>
        <taxon>Viridiplantae</taxon>
        <taxon>Streptophyta</taxon>
        <taxon>Embryophyta</taxon>
        <taxon>Tracheophyta</taxon>
        <taxon>Spermatophyta</taxon>
        <taxon>Magnoliopsida</taxon>
        <taxon>eudicotyledons</taxon>
        <taxon>Gunneridae</taxon>
        <taxon>Pentapetalae</taxon>
        <taxon>rosids</taxon>
        <taxon>malvids</taxon>
        <taxon>Brassicales</taxon>
        <taxon>Brassicaceae</taxon>
        <taxon>Brassiceae</taxon>
        <taxon>Brassica</taxon>
    </lineage>
</organism>
<evidence type="ECO:0000313" key="2">
    <source>
        <dbReference type="Proteomes" id="UP000266723"/>
    </source>
</evidence>
<sequence length="99" mass="11862">MKSSEYPEEFPRIFRGNIKFGFLGIYRRNSEEISIHRNILMEYRGKMYFSEKTDEFRGYIIAVREPLEDFKNSEEIPRKEPLPSVFRRNFLGLSAGFQL</sequence>
<dbReference type="Proteomes" id="UP000266723">
    <property type="component" value="Unassembled WGS sequence"/>
</dbReference>
<accession>A0ABQ7DLE3</accession>
<keyword evidence="2" id="KW-1185">Reference proteome</keyword>
<reference evidence="1 2" key="1">
    <citation type="journal article" date="2020" name="BMC Genomics">
        <title>Intraspecific diversification of the crop wild relative Brassica cretica Lam. using demographic model selection.</title>
        <authorList>
            <person name="Kioukis A."/>
            <person name="Michalopoulou V.A."/>
            <person name="Briers L."/>
            <person name="Pirintsos S."/>
            <person name="Studholme D.J."/>
            <person name="Pavlidis P."/>
            <person name="Sarris P.F."/>
        </authorList>
    </citation>
    <scope>NUCLEOTIDE SEQUENCE [LARGE SCALE GENOMIC DNA]</scope>
    <source>
        <strain evidence="2">cv. PFS-1207/04</strain>
    </source>
</reference>
<protein>
    <submittedName>
        <fullName evidence="1">Uncharacterized protein</fullName>
    </submittedName>
</protein>
<proteinExistence type="predicted"/>
<evidence type="ECO:0000313" key="1">
    <source>
        <dbReference type="EMBL" id="KAF3578188.1"/>
    </source>
</evidence>
<comment type="caution">
    <text evidence="1">The sequence shown here is derived from an EMBL/GenBank/DDBJ whole genome shotgun (WGS) entry which is preliminary data.</text>
</comment>
<gene>
    <name evidence="1" type="ORF">DY000_02032370</name>
</gene>